<dbReference type="AlphaFoldDB" id="A0A9P1CR35"/>
<dbReference type="InterPro" id="IPR001932">
    <property type="entry name" value="PPM-type_phosphatase-like_dom"/>
</dbReference>
<sequence length="562" mass="62334">MAGLVDWSPLRHQRHSAHLKTEPSLAKTAEGSLRRTKSEANYATAPARHQTVITDPKFLEELRKLKEARAKAPSSPVAQLKATESEEISAQLPEEGWIFSASEEPFTRRSWRKRGGTEEEEPDLVARVASDWGVAATCCKGRKSKGDCSVGQDNFLIAKLPNEWMVLCVFDGHGVDGHWPAQRITETVPHFLQEEPCAEWLKSGDADKALTHAFKEAEAELEAFAVEMGKDLDLCGSTATVALIPKSRDAVWVATVGDSRAILLDQRRVLHETSDHKATRKDEAERIKSAGGRVINTEYDDGTEDSRITPKDLVSPQIAISRSMGDLIFKDSGVTAEPEIVHWSSFSNHETYLVICSDGVWEFLSSEDVQNFLRDSLANTSSAPEVANGLLHLAQKTWKQHEAFYCDDITVVLASLRGSLPVKTPPAKKPCPGVAADAEVWNAESGPALALKQDLESARQQGWPMLRASWVQSMQEQRCSRRFGHRALSASEADAMCRAAEEKAESCPRVQRTRPSFAPCKTLATLRAEHAMLARQNQLQRLVMRLEKTLKAIQMSRKHVML</sequence>
<evidence type="ECO:0000259" key="2">
    <source>
        <dbReference type="PROSITE" id="PS51746"/>
    </source>
</evidence>
<dbReference type="SMART" id="SM00332">
    <property type="entry name" value="PP2Cc"/>
    <property type="match status" value="1"/>
</dbReference>
<dbReference type="PROSITE" id="PS51746">
    <property type="entry name" value="PPM_2"/>
    <property type="match status" value="1"/>
</dbReference>
<dbReference type="InterPro" id="IPR036457">
    <property type="entry name" value="PPM-type-like_dom_sf"/>
</dbReference>
<dbReference type="SMART" id="SM00331">
    <property type="entry name" value="PP2C_SIG"/>
    <property type="match status" value="1"/>
</dbReference>
<dbReference type="Proteomes" id="UP001152797">
    <property type="component" value="Unassembled WGS sequence"/>
</dbReference>
<dbReference type="OrthoDB" id="10264738at2759"/>
<dbReference type="EMBL" id="CAMXCT020002135">
    <property type="protein sequence ID" value="CAL1149301.1"/>
    <property type="molecule type" value="Genomic_DNA"/>
</dbReference>
<dbReference type="PANTHER" id="PTHR47992">
    <property type="entry name" value="PROTEIN PHOSPHATASE"/>
    <property type="match status" value="1"/>
</dbReference>
<comment type="caution">
    <text evidence="3">The sequence shown here is derived from an EMBL/GenBank/DDBJ whole genome shotgun (WGS) entry which is preliminary data.</text>
</comment>
<dbReference type="CDD" id="cd00143">
    <property type="entry name" value="PP2Cc"/>
    <property type="match status" value="1"/>
</dbReference>
<name>A0A9P1CR35_9DINO</name>
<protein>
    <recommendedName>
        <fullName evidence="2">PPM-type phosphatase domain-containing protein</fullName>
    </recommendedName>
</protein>
<keyword evidence="5" id="KW-1185">Reference proteome</keyword>
<dbReference type="SUPFAM" id="SSF81606">
    <property type="entry name" value="PP2C-like"/>
    <property type="match status" value="1"/>
</dbReference>
<reference evidence="4" key="2">
    <citation type="submission" date="2024-04" db="EMBL/GenBank/DDBJ databases">
        <authorList>
            <person name="Chen Y."/>
            <person name="Shah S."/>
            <person name="Dougan E. K."/>
            <person name="Thang M."/>
            <person name="Chan C."/>
        </authorList>
    </citation>
    <scope>NUCLEOTIDE SEQUENCE [LARGE SCALE GENOMIC DNA]</scope>
</reference>
<organism evidence="3">
    <name type="scientific">Cladocopium goreaui</name>
    <dbReference type="NCBI Taxonomy" id="2562237"/>
    <lineage>
        <taxon>Eukaryota</taxon>
        <taxon>Sar</taxon>
        <taxon>Alveolata</taxon>
        <taxon>Dinophyceae</taxon>
        <taxon>Suessiales</taxon>
        <taxon>Symbiodiniaceae</taxon>
        <taxon>Cladocopium</taxon>
    </lineage>
</organism>
<dbReference type="Gene3D" id="3.60.40.10">
    <property type="entry name" value="PPM-type phosphatase domain"/>
    <property type="match status" value="1"/>
</dbReference>
<dbReference type="InterPro" id="IPR015655">
    <property type="entry name" value="PP2C"/>
</dbReference>
<gene>
    <name evidence="3" type="ORF">C1SCF055_LOCUS22446</name>
</gene>
<evidence type="ECO:0000313" key="5">
    <source>
        <dbReference type="Proteomes" id="UP001152797"/>
    </source>
</evidence>
<evidence type="ECO:0000256" key="1">
    <source>
        <dbReference type="SAM" id="MobiDB-lite"/>
    </source>
</evidence>
<dbReference type="Pfam" id="PF00481">
    <property type="entry name" value="PP2C"/>
    <property type="match status" value="1"/>
</dbReference>
<proteinExistence type="predicted"/>
<dbReference type="GO" id="GO:0004722">
    <property type="term" value="F:protein serine/threonine phosphatase activity"/>
    <property type="evidence" value="ECO:0007669"/>
    <property type="project" value="InterPro"/>
</dbReference>
<feature type="domain" description="PPM-type phosphatase" evidence="2">
    <location>
        <begin position="131"/>
        <end position="416"/>
    </location>
</feature>
<evidence type="ECO:0000313" key="3">
    <source>
        <dbReference type="EMBL" id="CAI3995926.1"/>
    </source>
</evidence>
<feature type="region of interest" description="Disordered" evidence="1">
    <location>
        <begin position="1"/>
        <end position="44"/>
    </location>
</feature>
<accession>A0A9P1CR35</accession>
<evidence type="ECO:0000313" key="4">
    <source>
        <dbReference type="EMBL" id="CAL1149301.1"/>
    </source>
</evidence>
<reference evidence="3" key="1">
    <citation type="submission" date="2022-10" db="EMBL/GenBank/DDBJ databases">
        <authorList>
            <person name="Chen Y."/>
            <person name="Dougan E. K."/>
            <person name="Chan C."/>
            <person name="Rhodes N."/>
            <person name="Thang M."/>
        </authorList>
    </citation>
    <scope>NUCLEOTIDE SEQUENCE</scope>
</reference>
<dbReference type="EMBL" id="CAMXCT030002135">
    <property type="protein sequence ID" value="CAL4783238.1"/>
    <property type="molecule type" value="Genomic_DNA"/>
</dbReference>
<dbReference type="EMBL" id="CAMXCT010002135">
    <property type="protein sequence ID" value="CAI3995926.1"/>
    <property type="molecule type" value="Genomic_DNA"/>
</dbReference>